<dbReference type="GO" id="GO:0006396">
    <property type="term" value="P:RNA processing"/>
    <property type="evidence" value="ECO:0007669"/>
    <property type="project" value="InterPro"/>
</dbReference>
<feature type="binding site" evidence="6">
    <location>
        <position position="312"/>
    </location>
    <ligand>
        <name>S-adenosyl-L-methionine</name>
        <dbReference type="ChEBI" id="CHEBI:59789"/>
    </ligand>
</feature>
<dbReference type="PROSITE" id="PS51257">
    <property type="entry name" value="PROKAR_LIPOPROTEIN"/>
    <property type="match status" value="1"/>
</dbReference>
<feature type="binding site" evidence="6">
    <location>
        <position position="362"/>
    </location>
    <ligand>
        <name>S-adenosyl-L-methionine</name>
        <dbReference type="ChEBI" id="CHEBI:59789"/>
    </ligand>
</feature>
<dbReference type="GO" id="GO:0030697">
    <property type="term" value="F:tRNA (uracil(54)-C5)-methyltransferase activity, S-adenosyl methionine-dependent"/>
    <property type="evidence" value="ECO:0007669"/>
    <property type="project" value="UniProtKB-EC"/>
</dbReference>
<dbReference type="GO" id="GO:0003723">
    <property type="term" value="F:RNA binding"/>
    <property type="evidence" value="ECO:0007669"/>
    <property type="project" value="TreeGrafter"/>
</dbReference>
<reference evidence="9" key="1">
    <citation type="submission" date="2025-08" db="UniProtKB">
        <authorList>
            <consortium name="RefSeq"/>
        </authorList>
    </citation>
    <scope>IDENTIFICATION</scope>
</reference>
<feature type="active site" description="Nucleophile" evidence="6">
    <location>
        <position position="390"/>
    </location>
</feature>
<keyword evidence="3 6" id="KW-0949">S-adenosyl-L-methionine</keyword>
<evidence type="ECO:0000256" key="1">
    <source>
        <dbReference type="ARBA" id="ARBA00022603"/>
    </source>
</evidence>
<dbReference type="RefSeq" id="XP_033801707.1">
    <property type="nucleotide sequence ID" value="XM_033945816.1"/>
</dbReference>
<accession>A0A6P8QTX3</accession>
<dbReference type="Pfam" id="PF05958">
    <property type="entry name" value="tRNA_U5-meth_tr"/>
    <property type="match status" value="1"/>
</dbReference>
<dbReference type="EC" id="2.1.1.35" evidence="4"/>
<comment type="caution">
    <text evidence="6">Lacks conserved residue(s) required for the propagation of feature annotation.</text>
</comment>
<dbReference type="InterPro" id="IPR045850">
    <property type="entry name" value="TRM2_met"/>
</dbReference>
<keyword evidence="8" id="KW-1185">Reference proteome</keyword>
<evidence type="ECO:0000256" key="7">
    <source>
        <dbReference type="SAM" id="Coils"/>
    </source>
</evidence>
<dbReference type="SUPFAM" id="SSF53335">
    <property type="entry name" value="S-adenosyl-L-methionine-dependent methyltransferases"/>
    <property type="match status" value="1"/>
</dbReference>
<keyword evidence="1 6" id="KW-0489">Methyltransferase</keyword>
<keyword evidence="2 6" id="KW-0808">Transferase</keyword>
<dbReference type="Proteomes" id="UP000515159">
    <property type="component" value="Chromosome 5"/>
</dbReference>
<gene>
    <name evidence="9" type="primary">TRMT2B</name>
</gene>
<dbReference type="GO" id="GO:0032259">
    <property type="term" value="P:methylation"/>
    <property type="evidence" value="ECO:0007669"/>
    <property type="project" value="UniProtKB-KW"/>
</dbReference>
<comment type="catalytic activity">
    <reaction evidence="5">
        <text>uridine(54) in tRNA + S-adenosyl-L-methionine = 5-methyluridine(54) in tRNA + S-adenosyl-L-homocysteine + H(+)</text>
        <dbReference type="Rhea" id="RHEA:42712"/>
        <dbReference type="Rhea" id="RHEA-COMP:10167"/>
        <dbReference type="Rhea" id="RHEA-COMP:10193"/>
        <dbReference type="ChEBI" id="CHEBI:15378"/>
        <dbReference type="ChEBI" id="CHEBI:57856"/>
        <dbReference type="ChEBI" id="CHEBI:59789"/>
        <dbReference type="ChEBI" id="CHEBI:65315"/>
        <dbReference type="ChEBI" id="CHEBI:74447"/>
        <dbReference type="EC" id="2.1.1.35"/>
    </reaction>
    <physiologicalReaction direction="left-to-right" evidence="5">
        <dbReference type="Rhea" id="RHEA:42713"/>
    </physiologicalReaction>
</comment>
<comment type="similarity">
    <text evidence="6">Belongs to the class I-like SAM-binding methyltransferase superfamily. RNA M5U methyltransferase family.</text>
</comment>
<dbReference type="AlphaFoldDB" id="A0A6P8QTX3"/>
<dbReference type="PROSITE" id="PS51687">
    <property type="entry name" value="SAM_MT_RNA_M5U"/>
    <property type="match status" value="1"/>
</dbReference>
<dbReference type="PANTHER" id="PTHR45904">
    <property type="entry name" value="TRNA (URACIL-5-)-METHYLTRANSFERASE"/>
    <property type="match status" value="1"/>
</dbReference>
<dbReference type="PANTHER" id="PTHR45904:SF1">
    <property type="entry name" value="TRNA (URACIL-5-)-METHYLTRANSFERASE HOMOLOG B"/>
    <property type="match status" value="1"/>
</dbReference>
<sequence length="443" mass="50481">MSKLKRFTDSLPLLMALSSCLRHVCQNVGHPLRIKQVFSGLASDKVCGLTTKKNGHDKSWKTQHRKISSHLDPDLSWEESLSDMVTPLWRIGYEEQLKRKFVEQKNVLQKLASQLKELSKNQVEITQTPEELCCTLHPIVPSCYEEMIHQSPLNSCLMFYDGGHWREIIVRTNRESHTMAIITFHPQKLSQEELYVQKEAVKEYFTRGPGAECNLTSLYFQESSMTRCTHEQSPYQLLFGEPHIYEEILGLKFRISPDAFFQINTAGAEVLYRTVQELIQVEGNMVLFDICCGTGAIGLSVAHQVSRVFGIELVEQAINDAKWNASFNGISNCQFYSGKAEVILPQLLSSLEEERSLTAIVNPSRAGLHYRVVRAVRNCKLIRTLVYVSCKPDGEAMRNFIELCCPPNTQKKLFGEPFALMHAIPVDLFPHTSHCELVLLFKR</sequence>
<proteinExistence type="inferred from homology"/>
<dbReference type="CDD" id="cd02440">
    <property type="entry name" value="AdoMet_MTases"/>
    <property type="match status" value="1"/>
</dbReference>
<dbReference type="Gene3D" id="3.40.50.150">
    <property type="entry name" value="Vaccinia Virus protein VP39"/>
    <property type="match status" value="1"/>
</dbReference>
<evidence type="ECO:0000256" key="5">
    <source>
        <dbReference type="ARBA" id="ARBA00047278"/>
    </source>
</evidence>
<dbReference type="Gene3D" id="2.40.50.1070">
    <property type="match status" value="1"/>
</dbReference>
<evidence type="ECO:0000256" key="3">
    <source>
        <dbReference type="ARBA" id="ARBA00022691"/>
    </source>
</evidence>
<dbReference type="InterPro" id="IPR010280">
    <property type="entry name" value="U5_MeTrfase_fam"/>
</dbReference>
<dbReference type="CTD" id="79979"/>
<evidence type="ECO:0000256" key="4">
    <source>
        <dbReference type="ARBA" id="ARBA00033763"/>
    </source>
</evidence>
<keyword evidence="7" id="KW-0175">Coiled coil</keyword>
<protein>
    <recommendedName>
        <fullName evidence="4">tRNA (uracil(54)-C(5))-methyltransferase</fullName>
        <ecNumber evidence="4">2.1.1.35</ecNumber>
    </recommendedName>
</protein>
<feature type="binding site" evidence="6">
    <location>
        <position position="262"/>
    </location>
    <ligand>
        <name>S-adenosyl-L-methionine</name>
        <dbReference type="ChEBI" id="CHEBI:59789"/>
    </ligand>
</feature>
<dbReference type="InterPro" id="IPR029063">
    <property type="entry name" value="SAM-dependent_MTases_sf"/>
</dbReference>
<dbReference type="GeneID" id="117361034"/>
<evidence type="ECO:0000313" key="9">
    <source>
        <dbReference type="RefSeq" id="XP_033801707.1"/>
    </source>
</evidence>
<name>A0A6P8QTX3_GEOSA</name>
<feature type="coiled-coil region" evidence="7">
    <location>
        <begin position="94"/>
        <end position="128"/>
    </location>
</feature>
<evidence type="ECO:0000256" key="6">
    <source>
        <dbReference type="PROSITE-ProRule" id="PRU01024"/>
    </source>
</evidence>
<organism evidence="8 9">
    <name type="scientific">Geotrypetes seraphini</name>
    <name type="common">Gaboon caecilian</name>
    <name type="synonym">Caecilia seraphini</name>
    <dbReference type="NCBI Taxonomy" id="260995"/>
    <lineage>
        <taxon>Eukaryota</taxon>
        <taxon>Metazoa</taxon>
        <taxon>Chordata</taxon>
        <taxon>Craniata</taxon>
        <taxon>Vertebrata</taxon>
        <taxon>Euteleostomi</taxon>
        <taxon>Amphibia</taxon>
        <taxon>Gymnophiona</taxon>
        <taxon>Geotrypetes</taxon>
    </lineage>
</organism>
<evidence type="ECO:0000256" key="2">
    <source>
        <dbReference type="ARBA" id="ARBA00022679"/>
    </source>
</evidence>
<evidence type="ECO:0000313" key="8">
    <source>
        <dbReference type="Proteomes" id="UP000515159"/>
    </source>
</evidence>